<gene>
    <name evidence="1" type="ORF">G2W53_040257</name>
</gene>
<proteinExistence type="predicted"/>
<organism evidence="1 2">
    <name type="scientific">Senna tora</name>
    <dbReference type="NCBI Taxonomy" id="362788"/>
    <lineage>
        <taxon>Eukaryota</taxon>
        <taxon>Viridiplantae</taxon>
        <taxon>Streptophyta</taxon>
        <taxon>Embryophyta</taxon>
        <taxon>Tracheophyta</taxon>
        <taxon>Spermatophyta</taxon>
        <taxon>Magnoliopsida</taxon>
        <taxon>eudicotyledons</taxon>
        <taxon>Gunneridae</taxon>
        <taxon>Pentapetalae</taxon>
        <taxon>rosids</taxon>
        <taxon>fabids</taxon>
        <taxon>Fabales</taxon>
        <taxon>Fabaceae</taxon>
        <taxon>Caesalpinioideae</taxon>
        <taxon>Cassia clade</taxon>
        <taxon>Senna</taxon>
    </lineage>
</organism>
<evidence type="ECO:0000313" key="1">
    <source>
        <dbReference type="EMBL" id="KAF7808096.1"/>
    </source>
</evidence>
<dbReference type="AlphaFoldDB" id="A0A834SRA1"/>
<dbReference type="Proteomes" id="UP000634136">
    <property type="component" value="Unassembled WGS sequence"/>
</dbReference>
<comment type="caution">
    <text evidence="1">The sequence shown here is derived from an EMBL/GenBank/DDBJ whole genome shotgun (WGS) entry which is preliminary data.</text>
</comment>
<keyword evidence="2" id="KW-1185">Reference proteome</keyword>
<name>A0A834SRA1_9FABA</name>
<protein>
    <submittedName>
        <fullName evidence="1">Uncharacterized protein</fullName>
    </submittedName>
</protein>
<accession>A0A834SRA1</accession>
<sequence length="34" mass="3993">MEDNAKRPWAKSLYVGRMHDGTEFLPSLPTYYAF</sequence>
<evidence type="ECO:0000313" key="2">
    <source>
        <dbReference type="Proteomes" id="UP000634136"/>
    </source>
</evidence>
<reference evidence="1" key="1">
    <citation type="submission" date="2020-09" db="EMBL/GenBank/DDBJ databases">
        <title>Genome-Enabled Discovery of Anthraquinone Biosynthesis in Senna tora.</title>
        <authorList>
            <person name="Kang S.-H."/>
            <person name="Pandey R.P."/>
            <person name="Lee C.-M."/>
            <person name="Sim J.-S."/>
            <person name="Jeong J.-T."/>
            <person name="Choi B.-S."/>
            <person name="Jung M."/>
            <person name="Ginzburg D."/>
            <person name="Zhao K."/>
            <person name="Won S.Y."/>
            <person name="Oh T.-J."/>
            <person name="Yu Y."/>
            <person name="Kim N.-H."/>
            <person name="Lee O.R."/>
            <person name="Lee T.-H."/>
            <person name="Bashyal P."/>
            <person name="Kim T.-S."/>
            <person name="Lee W.-H."/>
            <person name="Kawkins C."/>
            <person name="Kim C.-K."/>
            <person name="Kim J.S."/>
            <person name="Ahn B.O."/>
            <person name="Rhee S.Y."/>
            <person name="Sohng J.K."/>
        </authorList>
    </citation>
    <scope>NUCLEOTIDE SEQUENCE</scope>
    <source>
        <tissue evidence="1">Leaf</tissue>
    </source>
</reference>
<dbReference type="EMBL" id="JAAIUW010000012">
    <property type="protein sequence ID" value="KAF7808096.1"/>
    <property type="molecule type" value="Genomic_DNA"/>
</dbReference>